<evidence type="ECO:0008006" key="3">
    <source>
        <dbReference type="Google" id="ProtNLM"/>
    </source>
</evidence>
<dbReference type="Pfam" id="PF08843">
    <property type="entry name" value="AbiEii"/>
    <property type="match status" value="1"/>
</dbReference>
<name>A0ABV4G9L5_9BRAD</name>
<organism evidence="1 2">
    <name type="scientific">Bradyrhizobium yuanmingense</name>
    <dbReference type="NCBI Taxonomy" id="108015"/>
    <lineage>
        <taxon>Bacteria</taxon>
        <taxon>Pseudomonadati</taxon>
        <taxon>Pseudomonadota</taxon>
        <taxon>Alphaproteobacteria</taxon>
        <taxon>Hyphomicrobiales</taxon>
        <taxon>Nitrobacteraceae</taxon>
        <taxon>Bradyrhizobium</taxon>
    </lineage>
</organism>
<protein>
    <recommendedName>
        <fullName evidence="3">Nucleotidyl transferase AbiEii toxin, Type IV TA system</fullName>
    </recommendedName>
</protein>
<comment type="caution">
    <text evidence="1">The sequence shown here is derived from an EMBL/GenBank/DDBJ whole genome shotgun (WGS) entry which is preliminary data.</text>
</comment>
<dbReference type="InterPro" id="IPR014942">
    <property type="entry name" value="AbiEii"/>
</dbReference>
<gene>
    <name evidence="1" type="ORF">ABH992_000211</name>
</gene>
<proteinExistence type="predicted"/>
<evidence type="ECO:0000313" key="1">
    <source>
        <dbReference type="EMBL" id="MEY9467812.1"/>
    </source>
</evidence>
<dbReference type="Proteomes" id="UP001565474">
    <property type="component" value="Unassembled WGS sequence"/>
</dbReference>
<reference evidence="1 2" key="1">
    <citation type="submission" date="2024-07" db="EMBL/GenBank/DDBJ databases">
        <title>Genomic Encyclopedia of Type Strains, Phase V (KMG-V): Genome sequencing to study the core and pangenomes of soil and plant-associated prokaryotes.</title>
        <authorList>
            <person name="Whitman W."/>
        </authorList>
    </citation>
    <scope>NUCLEOTIDE SEQUENCE [LARGE SCALE GENOMIC DNA]</scope>
    <source>
        <strain evidence="1 2">USDA 222</strain>
    </source>
</reference>
<sequence length="218" mass="24020">MSAGGSDWARLFRIACSLIRQVNSEQIIVDSWSFGGGTAMMLQIDHRESHDVDIFLPDAQLLPFLDPKLHDFEFEVRPSDYQGDGTGFLKLAFDGIGEIDFIVGHAMTAQPTTKRTIEGEEVDLETVAEIITKKIHYRGASIKPRDIFDIAAAARGDRDALIAALKDYKNDVLKAIAAIERLKPDFVNATIAELAIKDDFKSIVSTALVDTVGLLKEV</sequence>
<keyword evidence="2" id="KW-1185">Reference proteome</keyword>
<accession>A0ABV4G9L5</accession>
<dbReference type="EMBL" id="JBGBZN010000001">
    <property type="protein sequence ID" value="MEY9467812.1"/>
    <property type="molecule type" value="Genomic_DNA"/>
</dbReference>
<evidence type="ECO:0000313" key="2">
    <source>
        <dbReference type="Proteomes" id="UP001565474"/>
    </source>
</evidence>
<dbReference type="RefSeq" id="WP_050992046.1">
    <property type="nucleotide sequence ID" value="NZ_JBGBYH010000001.1"/>
</dbReference>